<organism evidence="4 5">
    <name type="scientific">Bagarius yarrelli</name>
    <name type="common">Goonch</name>
    <name type="synonym">Bagrus yarrelli</name>
    <dbReference type="NCBI Taxonomy" id="175774"/>
    <lineage>
        <taxon>Eukaryota</taxon>
        <taxon>Metazoa</taxon>
        <taxon>Chordata</taxon>
        <taxon>Craniata</taxon>
        <taxon>Vertebrata</taxon>
        <taxon>Euteleostomi</taxon>
        <taxon>Actinopterygii</taxon>
        <taxon>Neopterygii</taxon>
        <taxon>Teleostei</taxon>
        <taxon>Ostariophysi</taxon>
        <taxon>Siluriformes</taxon>
        <taxon>Sisoridae</taxon>
        <taxon>Sisorinae</taxon>
        <taxon>Bagarius</taxon>
    </lineage>
</organism>
<keyword evidence="1 4" id="KW-0808">Transferase</keyword>
<keyword evidence="5" id="KW-1185">Reference proteome</keyword>
<dbReference type="EMBL" id="VCAZ01000037">
    <property type="protein sequence ID" value="TSL82624.1"/>
    <property type="molecule type" value="Genomic_DNA"/>
</dbReference>
<feature type="domain" description="MTTase N-terminal" evidence="3">
    <location>
        <begin position="26"/>
        <end position="133"/>
    </location>
</feature>
<dbReference type="Proteomes" id="UP000319801">
    <property type="component" value="Unassembled WGS sequence"/>
</dbReference>
<evidence type="ECO:0000259" key="3">
    <source>
        <dbReference type="PROSITE" id="PS51449"/>
    </source>
</evidence>
<sequence>MSVCWEISSLPRKIALHFGFLALVFQSLSSEQRGQECHCPTYVLPRRNLPPHSWLRVTSDMDDPSNADVWLLNSCTVKNPAEDHFRNNIKKAQEQNKVVVVAGCVPQAQPRTDYLKGLSIIGKLPRWWSVQNSQQCPGSCRVPASDSQTRCNYSCVDMDFFTHHACHSVRLLGPKKDNGKRLGGARLDLPKIRKNPLIEIISINTGAWLFFRPVVSGQHAEQVDTMTNPLVMKERLISL</sequence>
<dbReference type="Gene3D" id="3.40.50.12160">
    <property type="entry name" value="Methylthiotransferase, N-terminal domain"/>
    <property type="match status" value="1"/>
</dbReference>
<dbReference type="InterPro" id="IPR038135">
    <property type="entry name" value="Methylthiotransferase_N_sf"/>
</dbReference>
<evidence type="ECO:0000313" key="5">
    <source>
        <dbReference type="Proteomes" id="UP000319801"/>
    </source>
</evidence>
<dbReference type="OrthoDB" id="1730074at2759"/>
<comment type="caution">
    <text evidence="4">The sequence shown here is derived from an EMBL/GenBank/DDBJ whole genome shotgun (WGS) entry which is preliminary data.</text>
</comment>
<protein>
    <submittedName>
        <fullName evidence="4">Threonylcarbamoyladenosine tRNA methylthiotransferase</fullName>
    </submittedName>
</protein>
<dbReference type="PROSITE" id="PS51449">
    <property type="entry name" value="MTTASE_N"/>
    <property type="match status" value="1"/>
</dbReference>
<dbReference type="GO" id="GO:0005783">
    <property type="term" value="C:endoplasmic reticulum"/>
    <property type="evidence" value="ECO:0007669"/>
    <property type="project" value="TreeGrafter"/>
</dbReference>
<evidence type="ECO:0000313" key="4">
    <source>
        <dbReference type="EMBL" id="TSL82624.1"/>
    </source>
</evidence>
<accession>A0A556U1Q1</accession>
<dbReference type="PANTHER" id="PTHR11918">
    <property type="entry name" value="RADICAL SAM PROTEINS"/>
    <property type="match status" value="1"/>
</dbReference>
<gene>
    <name evidence="4" type="ORF">Baya_6723</name>
</gene>
<dbReference type="AlphaFoldDB" id="A0A556U1Q1"/>
<keyword evidence="2" id="KW-0732">Signal</keyword>
<evidence type="ECO:0000256" key="1">
    <source>
        <dbReference type="ARBA" id="ARBA00022679"/>
    </source>
</evidence>
<feature type="chain" id="PRO_5022120056" evidence="2">
    <location>
        <begin position="31"/>
        <end position="239"/>
    </location>
</feature>
<dbReference type="InterPro" id="IPR013848">
    <property type="entry name" value="Methylthiotransferase_N"/>
</dbReference>
<name>A0A556U1Q1_BAGYA</name>
<dbReference type="GO" id="GO:0051539">
    <property type="term" value="F:4 iron, 4 sulfur cluster binding"/>
    <property type="evidence" value="ECO:0007669"/>
    <property type="project" value="UniProtKB-KW"/>
</dbReference>
<feature type="signal peptide" evidence="2">
    <location>
        <begin position="1"/>
        <end position="30"/>
    </location>
</feature>
<dbReference type="GO" id="GO:0046872">
    <property type="term" value="F:metal ion binding"/>
    <property type="evidence" value="ECO:0007669"/>
    <property type="project" value="UniProtKB-KW"/>
</dbReference>
<dbReference type="Pfam" id="PF00919">
    <property type="entry name" value="UPF0004"/>
    <property type="match status" value="1"/>
</dbReference>
<reference evidence="4 5" key="1">
    <citation type="journal article" date="2019" name="Genome Biol. Evol.">
        <title>Whole-Genome Sequencing of the Giant Devil Catfish, Bagarius yarrelli.</title>
        <authorList>
            <person name="Jiang W."/>
            <person name="Lv Y."/>
            <person name="Cheng L."/>
            <person name="Yang K."/>
            <person name="Chao B."/>
            <person name="Wang X."/>
            <person name="Li Y."/>
            <person name="Pan X."/>
            <person name="You X."/>
            <person name="Zhang Y."/>
            <person name="Yang J."/>
            <person name="Li J."/>
            <person name="Zhang X."/>
            <person name="Liu S."/>
            <person name="Sun C."/>
            <person name="Yang J."/>
            <person name="Shi Q."/>
        </authorList>
    </citation>
    <scope>NUCLEOTIDE SEQUENCE [LARGE SCALE GENOMIC DNA]</scope>
    <source>
        <strain evidence="4">JWS20170419001</strain>
        <tissue evidence="4">Muscle</tissue>
    </source>
</reference>
<dbReference type="GO" id="GO:0035598">
    <property type="term" value="F:tRNA (N(6)-L-threonylcarbamoyladenosine(37)-C(2))-methylthiotransferase activity"/>
    <property type="evidence" value="ECO:0007669"/>
    <property type="project" value="TreeGrafter"/>
</dbReference>
<evidence type="ECO:0000256" key="2">
    <source>
        <dbReference type="SAM" id="SignalP"/>
    </source>
</evidence>
<dbReference type="PANTHER" id="PTHR11918:SF45">
    <property type="entry name" value="THREONYLCARBAMOYLADENOSINE TRNA METHYLTHIOTRANSFERASE"/>
    <property type="match status" value="1"/>
</dbReference>
<proteinExistence type="predicted"/>